<comment type="subcellular location">
    <subcellularLocation>
        <location evidence="1">Golgi apparatus</location>
        <location evidence="1">trans-Golgi network membrane</location>
        <topology evidence="1">Multi-pass membrane protein</topology>
    </subcellularLocation>
    <subcellularLocation>
        <location evidence="2">Prevacuolar compartment membrane</location>
        <topology evidence="2">Multi-pass membrane protein</topology>
    </subcellularLocation>
</comment>
<dbReference type="PANTHER" id="PTHR12106">
    <property type="entry name" value="SORTILIN RELATED"/>
    <property type="match status" value="1"/>
</dbReference>
<feature type="chain" id="PRO_5012171485" description="Vacuolar protein sorting/targeting protein 10" evidence="19">
    <location>
        <begin position="24"/>
        <end position="1488"/>
    </location>
</feature>
<dbReference type="GO" id="GO:0016020">
    <property type="term" value="C:membrane"/>
    <property type="evidence" value="ECO:0007669"/>
    <property type="project" value="InterPro"/>
</dbReference>
<dbReference type="InterPro" id="IPR031778">
    <property type="entry name" value="Sortilin_N"/>
</dbReference>
<evidence type="ECO:0000256" key="10">
    <source>
        <dbReference type="ARBA" id="ARBA00023034"/>
    </source>
</evidence>
<dbReference type="Gene3D" id="3.30.60.270">
    <property type="match status" value="2"/>
</dbReference>
<dbReference type="Proteomes" id="UP000242519">
    <property type="component" value="Unassembled WGS sequence"/>
</dbReference>
<dbReference type="InterPro" id="IPR050310">
    <property type="entry name" value="VPS10-sortilin"/>
</dbReference>
<dbReference type="GO" id="GO:0006623">
    <property type="term" value="P:protein targeting to vacuole"/>
    <property type="evidence" value="ECO:0007669"/>
    <property type="project" value="TreeGrafter"/>
</dbReference>
<evidence type="ECO:0000256" key="17">
    <source>
        <dbReference type="ARBA" id="ARBA00031902"/>
    </source>
</evidence>
<organism evidence="21 22">
    <name type="scientific">Diplocarpon coronariae</name>
    <dbReference type="NCBI Taxonomy" id="2795749"/>
    <lineage>
        <taxon>Eukaryota</taxon>
        <taxon>Fungi</taxon>
        <taxon>Dikarya</taxon>
        <taxon>Ascomycota</taxon>
        <taxon>Pezizomycotina</taxon>
        <taxon>Leotiomycetes</taxon>
        <taxon>Helotiales</taxon>
        <taxon>Drepanopezizaceae</taxon>
        <taxon>Diplocarpon</taxon>
    </lineage>
</organism>
<dbReference type="Gene3D" id="2.130.10.10">
    <property type="entry name" value="YVTN repeat-like/Quinoprotein amine dehydrogenase"/>
    <property type="match status" value="2"/>
</dbReference>
<dbReference type="InterPro" id="IPR006581">
    <property type="entry name" value="VPS10"/>
</dbReference>
<protein>
    <recommendedName>
        <fullName evidence="3">Vacuolar protein sorting/targeting protein 10</fullName>
    </recommendedName>
    <alternativeName>
        <fullName evidence="16">Carboxypeptidase Y receptor</fullName>
    </alternativeName>
    <alternativeName>
        <fullName evidence="15 17">Sortilin VPS10</fullName>
    </alternativeName>
</protein>
<evidence type="ECO:0000256" key="1">
    <source>
        <dbReference type="ARBA" id="ARBA00004166"/>
    </source>
</evidence>
<dbReference type="EMBL" id="MZNU01000326">
    <property type="protein sequence ID" value="OWP00392.1"/>
    <property type="molecule type" value="Genomic_DNA"/>
</dbReference>
<keyword evidence="11 18" id="KW-0472">Membrane</keyword>
<evidence type="ECO:0000256" key="14">
    <source>
        <dbReference type="ARBA" id="ARBA00025569"/>
    </source>
</evidence>
<dbReference type="Gene3D" id="2.120.10.10">
    <property type="match status" value="1"/>
</dbReference>
<keyword evidence="22" id="KW-1185">Reference proteome</keyword>
<keyword evidence="6 19" id="KW-0732">Signal</keyword>
<dbReference type="InterPro" id="IPR015943">
    <property type="entry name" value="WD40/YVTN_repeat-like_dom_sf"/>
</dbReference>
<evidence type="ECO:0000256" key="15">
    <source>
        <dbReference type="ARBA" id="ARBA00031250"/>
    </source>
</evidence>
<name>A0A218YY46_9HELO</name>
<dbReference type="Pfam" id="PF15901">
    <property type="entry name" value="Sortilin_C"/>
    <property type="match status" value="2"/>
</dbReference>
<keyword evidence="12" id="KW-0675">Receptor</keyword>
<dbReference type="CDD" id="cd15482">
    <property type="entry name" value="Sialidase_non-viral"/>
    <property type="match status" value="1"/>
</dbReference>
<reference evidence="21 22" key="1">
    <citation type="submission" date="2017-04" db="EMBL/GenBank/DDBJ databases">
        <title>Draft genome sequence of Marssonina coronaria NL1: causal agent of apple blotch.</title>
        <authorList>
            <person name="Cheng Q."/>
        </authorList>
    </citation>
    <scope>NUCLEOTIDE SEQUENCE [LARGE SCALE GENOMIC DNA]</scope>
    <source>
        <strain evidence="21 22">NL1</strain>
    </source>
</reference>
<keyword evidence="5 18" id="KW-0812">Transmembrane</keyword>
<dbReference type="Gene3D" id="2.10.70.80">
    <property type="match status" value="2"/>
</dbReference>
<evidence type="ECO:0000256" key="3">
    <source>
        <dbReference type="ARBA" id="ARBA00015369"/>
    </source>
</evidence>
<proteinExistence type="predicted"/>
<feature type="domain" description="VPS10" evidence="20">
    <location>
        <begin position="714"/>
        <end position="1359"/>
    </location>
</feature>
<dbReference type="FunFam" id="2.10.70.80:FF:000001">
    <property type="entry name" value="Sortilin-related VPS10 domain-containing receptor 1"/>
    <property type="match status" value="1"/>
</dbReference>
<dbReference type="InParanoid" id="A0A218YY46"/>
<evidence type="ECO:0000256" key="16">
    <source>
        <dbReference type="ARBA" id="ARBA00031354"/>
    </source>
</evidence>
<evidence type="ECO:0000256" key="18">
    <source>
        <dbReference type="SAM" id="Phobius"/>
    </source>
</evidence>
<keyword evidence="13" id="KW-0325">Glycoprotein</keyword>
<evidence type="ECO:0000259" key="20">
    <source>
        <dbReference type="SMART" id="SM00602"/>
    </source>
</evidence>
<evidence type="ECO:0000256" key="2">
    <source>
        <dbReference type="ARBA" id="ARBA00004488"/>
    </source>
</evidence>
<keyword evidence="4" id="KW-0813">Transport</keyword>
<evidence type="ECO:0000256" key="19">
    <source>
        <dbReference type="SAM" id="SignalP"/>
    </source>
</evidence>
<dbReference type="FunFam" id="3.30.60.270:FF:000005">
    <property type="entry name" value="Sortilin"/>
    <property type="match status" value="1"/>
</dbReference>
<evidence type="ECO:0000256" key="5">
    <source>
        <dbReference type="ARBA" id="ARBA00022692"/>
    </source>
</evidence>
<evidence type="ECO:0000256" key="4">
    <source>
        <dbReference type="ARBA" id="ARBA00022448"/>
    </source>
</evidence>
<dbReference type="InterPro" id="IPR031777">
    <property type="entry name" value="Sortilin_C"/>
</dbReference>
<evidence type="ECO:0000313" key="21">
    <source>
        <dbReference type="EMBL" id="OWP00392.1"/>
    </source>
</evidence>
<feature type="transmembrane region" description="Helical" evidence="18">
    <location>
        <begin position="1370"/>
        <end position="1391"/>
    </location>
</feature>
<feature type="signal peptide" evidence="19">
    <location>
        <begin position="1"/>
        <end position="23"/>
    </location>
</feature>
<comment type="function">
    <text evidence="14">Functions as a sorting receptor in the Golgi compartment required for the intracellular sorting and delivery of soluble vacuolar proteins, like carboxypeptidase Y (CPY) and proteinase A. Executes multiple rounds of sorting by cycling between the late Golgi and a prevacuolar endosome-like compartment.</text>
</comment>
<comment type="caution">
    <text evidence="21">The sequence shown here is derived from an EMBL/GenBank/DDBJ whole genome shotgun (WGS) entry which is preliminary data.</text>
</comment>
<dbReference type="GO" id="GO:0006895">
    <property type="term" value="P:Golgi to endosome transport"/>
    <property type="evidence" value="ECO:0007669"/>
    <property type="project" value="TreeGrafter"/>
</dbReference>
<evidence type="ECO:0000256" key="13">
    <source>
        <dbReference type="ARBA" id="ARBA00023180"/>
    </source>
</evidence>
<evidence type="ECO:0000256" key="7">
    <source>
        <dbReference type="ARBA" id="ARBA00022737"/>
    </source>
</evidence>
<sequence>MRLHGAAGWRGLLLSTLLCSAWAKKDQPKVKSKKFDFVPYNVRYFDDSDVLLIEDGIKHDIYRSQDTGETWEKVEGPSGQVLELSMHPYDKNRAYIITVQNTHYKTADQGKTWEEFESNYQATMFRETLTYHAGDPDRIIFNAMKCEGIFCDEVTMYTTDGFAKDPKLLRADTFGCHWAKSSKVFKTGQDNLDKNRILCVTKGKLTPWNSDDRLVISDTFFEEEKGVVQEFEPELEPGRTVQGIVNMAVVKPFLIAAASAPKTQEMALYVSDDTIKWHRAVFPHDHKLEEKAYTVLEGTNYSIQIDVMNSEYRNPTGVLLSSNSNGTFFTRNIEHTNRDAYGLVDFEKVYGVQGIIMVNVVDNWEELEKSNSRSEKKVKSQISFDDGRTWESLSVEKDGLHLHSVTDISNSGRVFSSPAPGLLMGIGNTGTHLKKYDDGDLYVSDDAGLTWRKGLSGPHKYEVGDQGSILVAIEEGFGKEVRYSTNRGRDWGKVELPEEVRPVQLTTIRDSTSLKFLLEAVDDAKPNASGYLIVLDFAGMHESQCQDDDMEKWYARVDEAGKPTCLMGQKQSYLRRKADADCFLNKVFEDPEVISEKCPCSDVDFECDYNFVRSDDRKECIQAGDLILPEGACKAFGPEDTFKGSSGWRLIPGNQCERVEGEKYKDDPVDRKCVDAVGQPASGKPGDASKNHGGKKFAQKIYLERTGVSVGADETVIMRTDAGVFISQDHGKDWKQIFKDETIHAIYPHPHFNDMVFFITDTETVHYSTDRGKNMRSFKAPSKPNTGGHPVLGFHSKNKDWLIWMGARDCPGDNCHTVASITLDRGDGDWKTLQRYARKCEFIVEPESGYLIHQPAPNIDEKSRDKLIYCEVRTKESNDRDNNPYKLVSSDDFFNEPPIEHFTNVVDFATMSEFIIVATKNESASTLKVDTSVNGLVFADAEFPYGFDVPHQSGYTVLDSSTHSVFLHVTVSNEEDLEYGTIIKSNSNGTSYVLSMSAVDRDAAGYVDFEKMYGIEGVAMVNVVANYQDKNFRKDKKKLKTMITHNDGAEWAYISPPQKDAEGKKYSCSGSSIEKCSLNIHGYTERADKSHTYSSVSAIGLMLGTGNVGEYLTGQQEAETFMTADGGITWKSVKKGSYMWEFGDQGSIVVIVKERTATKVVYYSLDEGSTWTEYQFSEKEIEIDDLTTVPSDNSRNFLLWGFDNGELVTVNLDFSGLTDVQCKLNEDDVEADDYYLWVPKHPLQNDDCLFGHVSSYHRKRTDKSCYNGKMIPHLHNIERNCTCSRRDFECDYNFQRQNDGSCALVPGFTPYDHSLYCKEDESRVEYDEPTGYRRIPLSTCQGGREMDKSEAHPCPGHGEEFKQKHSTSGVTLFFAIVLPFAAAGAIGWYVWRNYDKHFGPIRLGEQSSLDQQAPYIRYPVMALSAMAATLVAAPLLLASLWRSASSAFGRSPPARFTTRDSFARGRGDYAVVDDDVGELLGDESDEEV</sequence>
<keyword evidence="7" id="KW-0677">Repeat</keyword>
<dbReference type="SMART" id="SM00602">
    <property type="entry name" value="VPS10"/>
    <property type="match status" value="2"/>
</dbReference>
<keyword evidence="8" id="KW-0653">Protein transport</keyword>
<evidence type="ECO:0000313" key="22">
    <source>
        <dbReference type="Proteomes" id="UP000242519"/>
    </source>
</evidence>
<dbReference type="OrthoDB" id="443634at2759"/>
<dbReference type="PANTHER" id="PTHR12106:SF27">
    <property type="entry name" value="SORTILIN-RELATED RECEPTOR"/>
    <property type="match status" value="1"/>
</dbReference>
<dbReference type="GO" id="GO:0006896">
    <property type="term" value="P:Golgi to vacuole transport"/>
    <property type="evidence" value="ECO:0007669"/>
    <property type="project" value="TreeGrafter"/>
</dbReference>
<dbReference type="SUPFAM" id="SSF110296">
    <property type="entry name" value="Oligoxyloglucan reducing end-specific cellobiohydrolase"/>
    <property type="match status" value="2"/>
</dbReference>
<dbReference type="FunCoup" id="A0A218YY46">
    <property type="interactions" value="176"/>
</dbReference>
<evidence type="ECO:0000256" key="9">
    <source>
        <dbReference type="ARBA" id="ARBA00022989"/>
    </source>
</evidence>
<evidence type="ECO:0000256" key="11">
    <source>
        <dbReference type="ARBA" id="ARBA00023136"/>
    </source>
</evidence>
<evidence type="ECO:0000256" key="12">
    <source>
        <dbReference type="ARBA" id="ARBA00023170"/>
    </source>
</evidence>
<feature type="domain" description="VPS10" evidence="20">
    <location>
        <begin position="47"/>
        <end position="672"/>
    </location>
</feature>
<keyword evidence="9 18" id="KW-1133">Transmembrane helix</keyword>
<dbReference type="GO" id="GO:0005829">
    <property type="term" value="C:cytosol"/>
    <property type="evidence" value="ECO:0007669"/>
    <property type="project" value="GOC"/>
</dbReference>
<evidence type="ECO:0000256" key="6">
    <source>
        <dbReference type="ARBA" id="ARBA00022729"/>
    </source>
</evidence>
<dbReference type="GO" id="GO:0005794">
    <property type="term" value="C:Golgi apparatus"/>
    <property type="evidence" value="ECO:0007669"/>
    <property type="project" value="UniProtKB-SubCell"/>
</dbReference>
<dbReference type="STRING" id="503106.A0A218YY46"/>
<keyword evidence="10" id="KW-0333">Golgi apparatus</keyword>
<feature type="transmembrane region" description="Helical" evidence="18">
    <location>
        <begin position="1420"/>
        <end position="1441"/>
    </location>
</feature>
<dbReference type="Pfam" id="PF15902">
    <property type="entry name" value="Sortilin-Vps10"/>
    <property type="match status" value="2"/>
</dbReference>
<evidence type="ECO:0000256" key="8">
    <source>
        <dbReference type="ARBA" id="ARBA00022927"/>
    </source>
</evidence>
<accession>A0A218YY46</accession>
<gene>
    <name evidence="21" type="ORF">B2J93_3942</name>
</gene>